<accession>A0A2G8RUE8</accession>
<dbReference type="OrthoDB" id="2725436at2759"/>
<evidence type="ECO:0000256" key="1">
    <source>
        <dbReference type="SAM" id="MobiDB-lite"/>
    </source>
</evidence>
<evidence type="ECO:0000313" key="4">
    <source>
        <dbReference type="Proteomes" id="UP000230002"/>
    </source>
</evidence>
<comment type="caution">
    <text evidence="3">The sequence shown here is derived from an EMBL/GenBank/DDBJ whole genome shotgun (WGS) entry which is preliminary data.</text>
</comment>
<feature type="compositionally biased region" description="Polar residues" evidence="1">
    <location>
        <begin position="1"/>
        <end position="16"/>
    </location>
</feature>
<dbReference type="Proteomes" id="UP000230002">
    <property type="component" value="Unassembled WGS sequence"/>
</dbReference>
<feature type="transmembrane region" description="Helical" evidence="2">
    <location>
        <begin position="152"/>
        <end position="174"/>
    </location>
</feature>
<dbReference type="AlphaFoldDB" id="A0A2G8RUE8"/>
<reference evidence="3 4" key="1">
    <citation type="journal article" date="2015" name="Sci. Rep.">
        <title>Chromosome-level genome map provides insights into diverse defense mechanisms in the medicinal fungus Ganoderma sinense.</title>
        <authorList>
            <person name="Zhu Y."/>
            <person name="Xu J."/>
            <person name="Sun C."/>
            <person name="Zhou S."/>
            <person name="Xu H."/>
            <person name="Nelson D.R."/>
            <person name="Qian J."/>
            <person name="Song J."/>
            <person name="Luo H."/>
            <person name="Xiang L."/>
            <person name="Li Y."/>
            <person name="Xu Z."/>
            <person name="Ji A."/>
            <person name="Wang L."/>
            <person name="Lu S."/>
            <person name="Hayward A."/>
            <person name="Sun W."/>
            <person name="Li X."/>
            <person name="Schwartz D.C."/>
            <person name="Wang Y."/>
            <person name="Chen S."/>
        </authorList>
    </citation>
    <scope>NUCLEOTIDE SEQUENCE [LARGE SCALE GENOMIC DNA]</scope>
    <source>
        <strain evidence="3 4">ZZ0214-1</strain>
    </source>
</reference>
<name>A0A2G8RUE8_9APHY</name>
<evidence type="ECO:0000256" key="2">
    <source>
        <dbReference type="SAM" id="Phobius"/>
    </source>
</evidence>
<feature type="region of interest" description="Disordered" evidence="1">
    <location>
        <begin position="1"/>
        <end position="20"/>
    </location>
</feature>
<evidence type="ECO:0000313" key="3">
    <source>
        <dbReference type="EMBL" id="PIL25137.1"/>
    </source>
</evidence>
<dbReference type="EMBL" id="AYKW01000056">
    <property type="protein sequence ID" value="PIL25137.1"/>
    <property type="molecule type" value="Genomic_DNA"/>
</dbReference>
<keyword evidence="2" id="KW-0472">Membrane</keyword>
<gene>
    <name evidence="3" type="ORF">GSI_13026</name>
</gene>
<proteinExistence type="predicted"/>
<keyword evidence="4" id="KW-1185">Reference proteome</keyword>
<protein>
    <submittedName>
        <fullName evidence="3">Uncharacterized protein</fullName>
    </submittedName>
</protein>
<keyword evidence="2" id="KW-0812">Transmembrane</keyword>
<sequence length="176" mass="20187">MHLNDIQSKSQPASSHPSEERCTVDMAFSDLLLPEYLRLGAHNWFEFKLAIETILRLRGISLTHLRCPKCPPPLPVTHSGTETNRASEKSRAQLEWAAEEDLCKTIIVLNVRGDHMRLVEYNYASCSTAELWALLVQRDEDIRKEWERKVGWLDCIRTLAPWVFLVIVCAAWLMGA</sequence>
<keyword evidence="2" id="KW-1133">Transmembrane helix</keyword>
<organism evidence="3 4">
    <name type="scientific">Ganoderma sinense ZZ0214-1</name>
    <dbReference type="NCBI Taxonomy" id="1077348"/>
    <lineage>
        <taxon>Eukaryota</taxon>
        <taxon>Fungi</taxon>
        <taxon>Dikarya</taxon>
        <taxon>Basidiomycota</taxon>
        <taxon>Agaricomycotina</taxon>
        <taxon>Agaricomycetes</taxon>
        <taxon>Polyporales</taxon>
        <taxon>Polyporaceae</taxon>
        <taxon>Ganoderma</taxon>
    </lineage>
</organism>